<comment type="cofactor">
    <cofactor evidence="1">
        <name>pyridoxal 5'-phosphate</name>
        <dbReference type="ChEBI" id="CHEBI:597326"/>
    </cofactor>
</comment>
<gene>
    <name evidence="6" type="ORF">SAMN05444398_10339</name>
</gene>
<evidence type="ECO:0000256" key="2">
    <source>
        <dbReference type="ARBA" id="ARBA00008954"/>
    </source>
</evidence>
<sequence length="472" mass="52189">MKGIRSICICGRRIVPLCRGKEMTERPSHLFYQGRQRRPVLDQARGVYMWDVDGKRYLDGSSGAMVCNIGHSNENVLEAMRRQMEKSTFGYRLHFETEASENLAAKTAAICPEGLNRVFFVSGGSEAVESAMKLARQYALAIGQEKRWKIISRAPSYHGCTLGALAITSYDPLTKPFDPMMQAMPKVPAPRAYLDGLDPEDEATGHHYADMLEAKILEEGPDSVLAFIVEPVGGASTGALPPPKGYMERVQEICRKHDVLLILDEVMTGAGRTGRFLACDHWKLEPDIIVMSKGFAAGYVPLGAMAAHERLVEAVLDQGGFLHGYTYAGNPLACAAGVAVIDEIERQGLTRNSAVMGKKLMERLRGLMQRYPIIGDVRGMGLLTAFEFMADRGTKAPLPKHLKAFDRFVNIAYDKGLIVYSRRTRNGVEGDHIIIAPPMIVTETHLDEITEMLDTSLAQFTDEIRPELDKIA</sequence>
<dbReference type="Proteomes" id="UP000183974">
    <property type="component" value="Unassembled WGS sequence"/>
</dbReference>
<evidence type="ECO:0000256" key="3">
    <source>
        <dbReference type="ARBA" id="ARBA00022576"/>
    </source>
</evidence>
<evidence type="ECO:0000256" key="1">
    <source>
        <dbReference type="ARBA" id="ARBA00001933"/>
    </source>
</evidence>
<dbReference type="InterPro" id="IPR015424">
    <property type="entry name" value="PyrdxlP-dep_Trfase"/>
</dbReference>
<proteinExistence type="inferred from homology"/>
<dbReference type="STRING" id="337701.SAMN05444398_10339"/>
<dbReference type="CDD" id="cd00610">
    <property type="entry name" value="OAT_like"/>
    <property type="match status" value="1"/>
</dbReference>
<dbReference type="Gene3D" id="3.40.640.10">
    <property type="entry name" value="Type I PLP-dependent aspartate aminotransferase-like (Major domain)"/>
    <property type="match status" value="1"/>
</dbReference>
<dbReference type="AlphaFoldDB" id="A0A1M7AZX8"/>
<comment type="similarity">
    <text evidence="2 5">Belongs to the class-III pyridoxal-phosphate-dependent aminotransferase family.</text>
</comment>
<organism evidence="6 7">
    <name type="scientific">Roseovarius pacificus</name>
    <dbReference type="NCBI Taxonomy" id="337701"/>
    <lineage>
        <taxon>Bacteria</taxon>
        <taxon>Pseudomonadati</taxon>
        <taxon>Pseudomonadota</taxon>
        <taxon>Alphaproteobacteria</taxon>
        <taxon>Rhodobacterales</taxon>
        <taxon>Roseobacteraceae</taxon>
        <taxon>Roseovarius</taxon>
    </lineage>
</organism>
<evidence type="ECO:0000256" key="4">
    <source>
        <dbReference type="ARBA" id="ARBA00022898"/>
    </source>
</evidence>
<keyword evidence="6" id="KW-0808">Transferase</keyword>
<dbReference type="PANTHER" id="PTHR43094:SF1">
    <property type="entry name" value="AMINOTRANSFERASE CLASS-III"/>
    <property type="match status" value="1"/>
</dbReference>
<reference evidence="6 7" key="1">
    <citation type="submission" date="2016-11" db="EMBL/GenBank/DDBJ databases">
        <authorList>
            <person name="Jaros S."/>
            <person name="Januszkiewicz K."/>
            <person name="Wedrychowicz H."/>
        </authorList>
    </citation>
    <scope>NUCLEOTIDE SEQUENCE [LARGE SCALE GENOMIC DNA]</scope>
    <source>
        <strain evidence="6 7">DSM 29589</strain>
    </source>
</reference>
<dbReference type="InterPro" id="IPR015422">
    <property type="entry name" value="PyrdxlP-dep_Trfase_small"/>
</dbReference>
<dbReference type="InterPro" id="IPR005814">
    <property type="entry name" value="Aminotrans_3"/>
</dbReference>
<evidence type="ECO:0000256" key="5">
    <source>
        <dbReference type="RuleBase" id="RU003560"/>
    </source>
</evidence>
<dbReference type="InterPro" id="IPR049704">
    <property type="entry name" value="Aminotrans_3_PPA_site"/>
</dbReference>
<dbReference type="InterPro" id="IPR015421">
    <property type="entry name" value="PyrdxlP-dep_Trfase_major"/>
</dbReference>
<dbReference type="Gene3D" id="3.90.1150.10">
    <property type="entry name" value="Aspartate Aminotransferase, domain 1"/>
    <property type="match status" value="1"/>
</dbReference>
<name>A0A1M7AZX8_9RHOB</name>
<evidence type="ECO:0000313" key="7">
    <source>
        <dbReference type="Proteomes" id="UP000183974"/>
    </source>
</evidence>
<accession>A0A1M7AZX8</accession>
<evidence type="ECO:0000313" key="6">
    <source>
        <dbReference type="EMBL" id="SHL48308.1"/>
    </source>
</evidence>
<dbReference type="Pfam" id="PF00202">
    <property type="entry name" value="Aminotran_3"/>
    <property type="match status" value="1"/>
</dbReference>
<dbReference type="PROSITE" id="PS00600">
    <property type="entry name" value="AA_TRANSFER_CLASS_3"/>
    <property type="match status" value="1"/>
</dbReference>
<keyword evidence="7" id="KW-1185">Reference proteome</keyword>
<protein>
    <submittedName>
        <fullName evidence="6">Adenosylmethionine-8-amino-7-oxononanoate aminotransferase</fullName>
    </submittedName>
</protein>
<dbReference type="EMBL" id="FRBR01000003">
    <property type="protein sequence ID" value="SHL48308.1"/>
    <property type="molecule type" value="Genomic_DNA"/>
</dbReference>
<dbReference type="PANTHER" id="PTHR43094">
    <property type="entry name" value="AMINOTRANSFERASE"/>
    <property type="match status" value="1"/>
</dbReference>
<keyword evidence="4 5" id="KW-0663">Pyridoxal phosphate</keyword>
<dbReference type="GO" id="GO:0030170">
    <property type="term" value="F:pyridoxal phosphate binding"/>
    <property type="evidence" value="ECO:0007669"/>
    <property type="project" value="InterPro"/>
</dbReference>
<dbReference type="PIRSF" id="PIRSF000521">
    <property type="entry name" value="Transaminase_4ab_Lys_Orn"/>
    <property type="match status" value="1"/>
</dbReference>
<dbReference type="SUPFAM" id="SSF53383">
    <property type="entry name" value="PLP-dependent transferases"/>
    <property type="match status" value="1"/>
</dbReference>
<dbReference type="GO" id="GO:0008483">
    <property type="term" value="F:transaminase activity"/>
    <property type="evidence" value="ECO:0007669"/>
    <property type="project" value="UniProtKB-KW"/>
</dbReference>
<dbReference type="FunFam" id="3.40.640.10:FF:000004">
    <property type="entry name" value="Acetylornithine aminotransferase"/>
    <property type="match status" value="1"/>
</dbReference>
<keyword evidence="3 6" id="KW-0032">Aminotransferase</keyword>